<feature type="chain" id="PRO_5017957908" description="DUF4142 domain-containing protein" evidence="1">
    <location>
        <begin position="44"/>
        <end position="180"/>
    </location>
</feature>
<evidence type="ECO:0000313" key="2">
    <source>
        <dbReference type="EMBL" id="ROU05079.1"/>
    </source>
</evidence>
<name>A0A3N2RC86_LYSEN</name>
<dbReference type="RefSeq" id="WP_123649203.1">
    <property type="nucleotide sequence ID" value="NZ_RCTY01000049.1"/>
</dbReference>
<evidence type="ECO:0000313" key="3">
    <source>
        <dbReference type="Proteomes" id="UP000275910"/>
    </source>
</evidence>
<sequence length="180" mass="19964">MQSSIATSAAVRVVPRRRVGVLAAAARTLALTMVLLFSAGAQADPAKAEQIMQVVGNQRSVLDTHMFYVNLHLDSGNVTEAQYSLLLAHSEAVSLGYQLAQLGNELRDSRAQGQYNDLQALERAIQHGDVARNRMRMIQSYLMTLQMERPPSAITRMLLDSQFQSFNLSMQQLRQAMDQA</sequence>
<protein>
    <recommendedName>
        <fullName evidence="4">DUF4142 domain-containing protein</fullName>
    </recommendedName>
</protein>
<dbReference type="AlphaFoldDB" id="A0A3N2RC86"/>
<reference evidence="2 3" key="1">
    <citation type="submission" date="2018-10" db="EMBL/GenBank/DDBJ databases">
        <title>The genome of Lysobacter enzymogenes OH11.</title>
        <authorList>
            <person name="Liu F."/>
            <person name="Zhao Y."/>
            <person name="Qian G."/>
            <person name="Chen Y."/>
            <person name="Xu H."/>
        </authorList>
    </citation>
    <scope>NUCLEOTIDE SEQUENCE [LARGE SCALE GENOMIC DNA]</scope>
    <source>
        <strain evidence="2 3">OH11</strain>
    </source>
</reference>
<comment type="caution">
    <text evidence="2">The sequence shown here is derived from an EMBL/GenBank/DDBJ whole genome shotgun (WGS) entry which is preliminary data.</text>
</comment>
<accession>A0A3N2RC86</accession>
<dbReference type="Proteomes" id="UP000275910">
    <property type="component" value="Unassembled WGS sequence"/>
</dbReference>
<evidence type="ECO:0008006" key="4">
    <source>
        <dbReference type="Google" id="ProtNLM"/>
    </source>
</evidence>
<evidence type="ECO:0000256" key="1">
    <source>
        <dbReference type="SAM" id="SignalP"/>
    </source>
</evidence>
<gene>
    <name evidence="2" type="ORF">D9T17_20625</name>
</gene>
<keyword evidence="1" id="KW-0732">Signal</keyword>
<feature type="signal peptide" evidence="1">
    <location>
        <begin position="1"/>
        <end position="43"/>
    </location>
</feature>
<proteinExistence type="predicted"/>
<organism evidence="2 3">
    <name type="scientific">Lysobacter enzymogenes</name>
    <dbReference type="NCBI Taxonomy" id="69"/>
    <lineage>
        <taxon>Bacteria</taxon>
        <taxon>Pseudomonadati</taxon>
        <taxon>Pseudomonadota</taxon>
        <taxon>Gammaproteobacteria</taxon>
        <taxon>Lysobacterales</taxon>
        <taxon>Lysobacteraceae</taxon>
        <taxon>Lysobacter</taxon>
    </lineage>
</organism>
<dbReference type="EMBL" id="RCTY01000049">
    <property type="protein sequence ID" value="ROU05079.1"/>
    <property type="molecule type" value="Genomic_DNA"/>
</dbReference>